<protein>
    <submittedName>
        <fullName evidence="2">Uncharacterized protein</fullName>
    </submittedName>
</protein>
<comment type="caution">
    <text evidence="2">The sequence shown here is derived from an EMBL/GenBank/DDBJ whole genome shotgun (WGS) entry which is preliminary data.</text>
</comment>
<evidence type="ECO:0000313" key="3">
    <source>
        <dbReference type="Proteomes" id="UP000650081"/>
    </source>
</evidence>
<reference evidence="2" key="1">
    <citation type="submission" date="2020-08" db="EMBL/GenBank/DDBJ databases">
        <title>Lewinella bacteria from marine environments.</title>
        <authorList>
            <person name="Zhong Y."/>
        </authorList>
    </citation>
    <scope>NUCLEOTIDE SEQUENCE</scope>
    <source>
        <strain evidence="2">KCTC 42187</strain>
    </source>
</reference>
<evidence type="ECO:0000256" key="1">
    <source>
        <dbReference type="SAM" id="MobiDB-lite"/>
    </source>
</evidence>
<dbReference type="AlphaFoldDB" id="A0A923PT00"/>
<dbReference type="EMBL" id="JACSIT010000152">
    <property type="protein sequence ID" value="MBC6996247.1"/>
    <property type="molecule type" value="Genomic_DNA"/>
</dbReference>
<feature type="region of interest" description="Disordered" evidence="1">
    <location>
        <begin position="168"/>
        <end position="188"/>
    </location>
</feature>
<dbReference type="Pfam" id="PF20329">
    <property type="entry name" value="DUF6624"/>
    <property type="match status" value="1"/>
</dbReference>
<dbReference type="Proteomes" id="UP000650081">
    <property type="component" value="Unassembled WGS sequence"/>
</dbReference>
<proteinExistence type="predicted"/>
<gene>
    <name evidence="2" type="ORF">H9S92_18900</name>
</gene>
<name>A0A923PT00_9BACT</name>
<dbReference type="InterPro" id="IPR046732">
    <property type="entry name" value="DUF6624"/>
</dbReference>
<evidence type="ECO:0000313" key="2">
    <source>
        <dbReference type="EMBL" id="MBC6996247.1"/>
    </source>
</evidence>
<dbReference type="RefSeq" id="WP_187468260.1">
    <property type="nucleotide sequence ID" value="NZ_JACSIT010000152.1"/>
</dbReference>
<keyword evidence="3" id="KW-1185">Reference proteome</keyword>
<organism evidence="2 3">
    <name type="scientific">Neolewinella lacunae</name>
    <dbReference type="NCBI Taxonomy" id="1517758"/>
    <lineage>
        <taxon>Bacteria</taxon>
        <taxon>Pseudomonadati</taxon>
        <taxon>Bacteroidota</taxon>
        <taxon>Saprospiria</taxon>
        <taxon>Saprospirales</taxon>
        <taxon>Lewinellaceae</taxon>
        <taxon>Neolewinella</taxon>
    </lineage>
</organism>
<accession>A0A923PT00</accession>
<sequence length="199" mass="22399">MDYQHIANSIIAMRDSDLQLRDQLIQRGQLGEGYHPAMAALHDHNAMQLNDLMEAIGYPTAAKVGQEASEAAWLIIQHAIGQPAFMRASAQRLAEAVHDEQADPISLAYLTDRIAVLEGKPQLYGTQFDWDENGALSPNPVDDATAVNQRRARLGLNSLEAQTLLMQKRVRDENQSPPQDFAKRKREMDEWRKRVGWAD</sequence>